<name>A0ABR3QVS8_9PLEO</name>
<dbReference type="Proteomes" id="UP001521222">
    <property type="component" value="Unassembled WGS sequence"/>
</dbReference>
<reference evidence="1 2" key="1">
    <citation type="submission" date="2024-02" db="EMBL/GenBank/DDBJ databases">
        <title>De novo assembly and annotation of 12 fungi associated with fruit tree decline syndrome in Ontario, Canada.</title>
        <authorList>
            <person name="Sulman M."/>
            <person name="Ellouze W."/>
            <person name="Ilyukhin E."/>
        </authorList>
    </citation>
    <scope>NUCLEOTIDE SEQUENCE [LARGE SCALE GENOMIC DNA]</scope>
    <source>
        <strain evidence="1 2">M97-236</strain>
    </source>
</reference>
<organism evidence="1 2">
    <name type="scientific">Nothophoma quercina</name>
    <dbReference type="NCBI Taxonomy" id="749835"/>
    <lineage>
        <taxon>Eukaryota</taxon>
        <taxon>Fungi</taxon>
        <taxon>Dikarya</taxon>
        <taxon>Ascomycota</taxon>
        <taxon>Pezizomycotina</taxon>
        <taxon>Dothideomycetes</taxon>
        <taxon>Pleosporomycetidae</taxon>
        <taxon>Pleosporales</taxon>
        <taxon>Pleosporineae</taxon>
        <taxon>Didymellaceae</taxon>
        <taxon>Nothophoma</taxon>
    </lineage>
</organism>
<proteinExistence type="predicted"/>
<evidence type="ECO:0000313" key="2">
    <source>
        <dbReference type="Proteomes" id="UP001521222"/>
    </source>
</evidence>
<dbReference type="EMBL" id="JAKIXB020000029">
    <property type="protein sequence ID" value="KAL1596265.1"/>
    <property type="molecule type" value="Genomic_DNA"/>
</dbReference>
<gene>
    <name evidence="1" type="ORF">SLS59_007964</name>
</gene>
<sequence length="261" mass="29565">MVSDTVDLSIQEVIMDIARDEERKVPTNAVTEDQDSTHLADDDDLPILRPLQKSAFLALPGEIMNCIYSFAKEEDKAKFAIKQDPNGTKPAWQFLALAQVCRGIRSEYLPLYRASLNLQVQPRYVYSCLDTFFVPSSVKHEGVVGRLEVAPPCGLGNTGRTQEIDLKRLIMLSSVAQDFHVRFSRVIREEIYEDEGDEIRDLTLSELMKDMVGMKDWLIFSQYVQVKDIETWSRESGMVPDPECTPGDEAIYVSFTTASLQ</sequence>
<accession>A0ABR3QVS8</accession>
<protein>
    <recommendedName>
        <fullName evidence="3">F-box domain-containing protein</fullName>
    </recommendedName>
</protein>
<keyword evidence="2" id="KW-1185">Reference proteome</keyword>
<evidence type="ECO:0000313" key="1">
    <source>
        <dbReference type="EMBL" id="KAL1596265.1"/>
    </source>
</evidence>
<comment type="caution">
    <text evidence="1">The sequence shown here is derived from an EMBL/GenBank/DDBJ whole genome shotgun (WGS) entry which is preliminary data.</text>
</comment>
<evidence type="ECO:0008006" key="3">
    <source>
        <dbReference type="Google" id="ProtNLM"/>
    </source>
</evidence>